<dbReference type="SUPFAM" id="SSF56281">
    <property type="entry name" value="Metallo-hydrolase/oxidoreductase"/>
    <property type="match status" value="1"/>
</dbReference>
<dbReference type="EMBL" id="JBFMKM010000003">
    <property type="protein sequence ID" value="KAL1310700.1"/>
    <property type="molecule type" value="Genomic_DNA"/>
</dbReference>
<evidence type="ECO:0000313" key="3">
    <source>
        <dbReference type="Proteomes" id="UP001562354"/>
    </source>
</evidence>
<dbReference type="RefSeq" id="XP_069203549.1">
    <property type="nucleotide sequence ID" value="XM_069340081.1"/>
</dbReference>
<organism evidence="2 3">
    <name type="scientific">Neodothiora populina</name>
    <dbReference type="NCBI Taxonomy" id="2781224"/>
    <lineage>
        <taxon>Eukaryota</taxon>
        <taxon>Fungi</taxon>
        <taxon>Dikarya</taxon>
        <taxon>Ascomycota</taxon>
        <taxon>Pezizomycotina</taxon>
        <taxon>Dothideomycetes</taxon>
        <taxon>Dothideomycetidae</taxon>
        <taxon>Dothideales</taxon>
        <taxon>Dothioraceae</taxon>
        <taxon>Neodothiora</taxon>
    </lineage>
</organism>
<protein>
    <recommendedName>
        <fullName evidence="1">Metallo-beta-lactamase domain-containing protein</fullName>
    </recommendedName>
</protein>
<feature type="domain" description="Metallo-beta-lactamase" evidence="1">
    <location>
        <begin position="79"/>
        <end position="233"/>
    </location>
</feature>
<reference evidence="2 3" key="1">
    <citation type="submission" date="2024-07" db="EMBL/GenBank/DDBJ databases">
        <title>Draft sequence of the Neodothiora populina.</title>
        <authorList>
            <person name="Drown D.D."/>
            <person name="Schuette U.S."/>
            <person name="Buechlein A.B."/>
            <person name="Rusch D.R."/>
            <person name="Winton L.W."/>
            <person name="Adams G.A."/>
        </authorList>
    </citation>
    <scope>NUCLEOTIDE SEQUENCE [LARGE SCALE GENOMIC DNA]</scope>
    <source>
        <strain evidence="2 3">CPC 39397</strain>
    </source>
</reference>
<accession>A0ABR3PMD4</accession>
<proteinExistence type="predicted"/>
<comment type="caution">
    <text evidence="2">The sequence shown here is derived from an EMBL/GenBank/DDBJ whole genome shotgun (WGS) entry which is preliminary data.</text>
</comment>
<dbReference type="PANTHER" id="PTHR36839">
    <property type="entry name" value="METALLO-BETA-LACTAMASE FAMILY PROTEIN (AFU_ORTHOLOGUE AFUA_5G12770)"/>
    <property type="match status" value="1"/>
</dbReference>
<sequence length="292" mass="32869">MDGEDLLLCPVCGTQYDVPADEPLNNCHICDDPRQYVPPTGQKWTSLGAERGKHENKWVAMEGEERITSITAEPKLGIGQRALLIETQHGNVLWDCIAYLSDELVEFINSKGGLCAIVISHPHFYTTHLTWSSVFSCPVYIHSADREWLSRKDSKNTRRYISDATHEILPGVTAIQCGGHFPGSMVLHWEKHLFIADTFINVPAALTPPKPHEGMNSYAFMWSIPNMIPLPPHTISRIWAAVRPFEFEATHGLFVGFDIAAKDVKGRVLESMKIQTRMQGFEEADILDEVWS</sequence>
<evidence type="ECO:0000259" key="1">
    <source>
        <dbReference type="SMART" id="SM00849"/>
    </source>
</evidence>
<dbReference type="GeneID" id="95974662"/>
<keyword evidence="3" id="KW-1185">Reference proteome</keyword>
<dbReference type="SMART" id="SM00849">
    <property type="entry name" value="Lactamase_B"/>
    <property type="match status" value="1"/>
</dbReference>
<dbReference type="InterPro" id="IPR001279">
    <property type="entry name" value="Metallo-B-lactamas"/>
</dbReference>
<name>A0ABR3PMD4_9PEZI</name>
<dbReference type="Proteomes" id="UP001562354">
    <property type="component" value="Unassembled WGS sequence"/>
</dbReference>
<dbReference type="InterPro" id="IPR036866">
    <property type="entry name" value="RibonucZ/Hydroxyglut_hydro"/>
</dbReference>
<gene>
    <name evidence="2" type="ORF">AAFC00_000959</name>
</gene>
<dbReference type="Gene3D" id="3.60.15.10">
    <property type="entry name" value="Ribonuclease Z/Hydroxyacylglutathione hydrolase-like"/>
    <property type="match status" value="1"/>
</dbReference>
<evidence type="ECO:0000313" key="2">
    <source>
        <dbReference type="EMBL" id="KAL1310700.1"/>
    </source>
</evidence>
<dbReference type="PANTHER" id="PTHR36839:SF1">
    <property type="entry name" value="METALLO-BETA-LACTAMASE FAMILY PROTEIN (AFU_ORTHOLOGUE AFUA_5G12770)"/>
    <property type="match status" value="1"/>
</dbReference>